<dbReference type="RefSeq" id="WP_154543675.1">
    <property type="nucleotide sequence ID" value="NZ_VUMY01000004.1"/>
</dbReference>
<evidence type="ECO:0000313" key="3">
    <source>
        <dbReference type="EMBL" id="MST49237.1"/>
    </source>
</evidence>
<sequence>MDVSKLAEAYKFDSTTMTIGAFLVDGAPVPDALVNIPVGMLNRHGLVAGGTGTGKTRTVQLLAEGLSANGVSVFLSDVKGDLTGLLEPGPPSEKLTARAAAQGQAWQPAQFPVESLSLGETSDTAPGAPIRATVTDFGPILLSRALELNQTQSQSLQLIFTWADKKGLELIDLKDLKAVVQFLTDEGKDELKEIGGVSTQTAGVILRAVSTLEAQGGDVFFGEPDFETADLMRAIDGKGVISILEMNDLMNRPALASAFLMWLLADLFNGLPEVGDADKPKLVVFFDEAHLLFSGASKEFLASITQTVKLIRSKGVGIIFITQTPKDIPEDVLGQLGTRIQHALRAFTPDDKKALKATADTFPESEFDVEELLTSLGTGEAIVTTLDPKGRPTPTAPTKIWAPASVMGPASPEALAALVAASPLGAKYGTATDRFTAFEDLEDGVIGNGSEVAGGVGAGSASDSAGSASADSTNASGAKGQALDESALNSREQAELELERKKLELELKKQEAKAASEAKKEAAAAERAAKAEARARANSPINKALTSFLRSAGTQVAREITRSVFGARRR</sequence>
<feature type="region of interest" description="Disordered" evidence="1">
    <location>
        <begin position="512"/>
        <end position="536"/>
    </location>
</feature>
<dbReference type="InterPro" id="IPR027417">
    <property type="entry name" value="P-loop_NTPase"/>
</dbReference>
<dbReference type="InterPro" id="IPR033186">
    <property type="entry name" value="HerA_C"/>
</dbReference>
<feature type="domain" description="Helicase HerA-like C-terminal" evidence="2">
    <location>
        <begin position="31"/>
        <end position="445"/>
    </location>
</feature>
<name>A0A7K0K167_9ACTO</name>
<keyword evidence="4" id="KW-1185">Reference proteome</keyword>
<evidence type="ECO:0000313" key="4">
    <source>
        <dbReference type="Proteomes" id="UP000442535"/>
    </source>
</evidence>
<dbReference type="Proteomes" id="UP000442535">
    <property type="component" value="Unassembled WGS sequence"/>
</dbReference>
<dbReference type="PANTHER" id="PTHR30121">
    <property type="entry name" value="UNCHARACTERIZED PROTEIN YJGR-RELATED"/>
    <property type="match status" value="1"/>
</dbReference>
<dbReference type="CDD" id="cd01127">
    <property type="entry name" value="TrwB_TraG_TraD_VirD4"/>
    <property type="match status" value="1"/>
</dbReference>
<dbReference type="AlphaFoldDB" id="A0A7K0K167"/>
<dbReference type="PANTHER" id="PTHR30121:SF6">
    <property type="entry name" value="SLR6007 PROTEIN"/>
    <property type="match status" value="1"/>
</dbReference>
<dbReference type="SUPFAM" id="SSF52540">
    <property type="entry name" value="P-loop containing nucleoside triphosphate hydrolases"/>
    <property type="match status" value="1"/>
</dbReference>
<proteinExistence type="predicted"/>
<evidence type="ECO:0000256" key="1">
    <source>
        <dbReference type="SAM" id="MobiDB-lite"/>
    </source>
</evidence>
<feature type="compositionally biased region" description="Low complexity" evidence="1">
    <location>
        <begin position="459"/>
        <end position="478"/>
    </location>
</feature>
<reference evidence="3 4" key="1">
    <citation type="submission" date="2019-08" db="EMBL/GenBank/DDBJ databases">
        <title>In-depth cultivation of the pig gut microbiome towards novel bacterial diversity and tailored functional studies.</title>
        <authorList>
            <person name="Wylensek D."/>
            <person name="Hitch T.C.A."/>
            <person name="Clavel T."/>
        </authorList>
    </citation>
    <scope>NUCLEOTIDE SEQUENCE [LARGE SCALE GENOMIC DNA]</scope>
    <source>
        <strain evidence="3 4">RF-GAM-744-WT-7</strain>
    </source>
</reference>
<dbReference type="Pfam" id="PF05872">
    <property type="entry name" value="HerA_C"/>
    <property type="match status" value="1"/>
</dbReference>
<feature type="region of interest" description="Disordered" evidence="1">
    <location>
        <begin position="456"/>
        <end position="493"/>
    </location>
</feature>
<comment type="caution">
    <text evidence="3">The sequence shown here is derived from an EMBL/GenBank/DDBJ whole genome shotgun (WGS) entry which is preliminary data.</text>
</comment>
<accession>A0A7K0K167</accession>
<dbReference type="InterPro" id="IPR051162">
    <property type="entry name" value="T4SS_component"/>
</dbReference>
<protein>
    <submittedName>
        <fullName evidence="3">DUF853 family protein</fullName>
    </submittedName>
</protein>
<gene>
    <name evidence="3" type="ORF">FYJ63_03105</name>
</gene>
<organism evidence="3 4">
    <name type="scientific">Mobiluncus porci</name>
    <dbReference type="NCBI Taxonomy" id="2652278"/>
    <lineage>
        <taxon>Bacteria</taxon>
        <taxon>Bacillati</taxon>
        <taxon>Actinomycetota</taxon>
        <taxon>Actinomycetes</taxon>
        <taxon>Actinomycetales</taxon>
        <taxon>Actinomycetaceae</taxon>
        <taxon>Mobiluncus</taxon>
    </lineage>
</organism>
<dbReference type="EMBL" id="VUMY01000004">
    <property type="protein sequence ID" value="MST49237.1"/>
    <property type="molecule type" value="Genomic_DNA"/>
</dbReference>
<feature type="compositionally biased region" description="Basic and acidic residues" evidence="1">
    <location>
        <begin position="512"/>
        <end position="535"/>
    </location>
</feature>
<evidence type="ECO:0000259" key="2">
    <source>
        <dbReference type="Pfam" id="PF05872"/>
    </source>
</evidence>
<dbReference type="Gene3D" id="3.40.50.300">
    <property type="entry name" value="P-loop containing nucleotide triphosphate hydrolases"/>
    <property type="match status" value="2"/>
</dbReference>